<evidence type="ECO:0000313" key="3">
    <source>
        <dbReference type="Proteomes" id="UP000036403"/>
    </source>
</evidence>
<reference evidence="2 3" key="1">
    <citation type="submission" date="2015-04" db="EMBL/GenBank/DDBJ databases">
        <title>Lasius niger genome sequencing.</title>
        <authorList>
            <person name="Konorov E.A."/>
            <person name="Nikitin M.A."/>
            <person name="Kirill M.V."/>
            <person name="Chang P."/>
        </authorList>
    </citation>
    <scope>NUCLEOTIDE SEQUENCE [LARGE SCALE GENOMIC DNA]</scope>
    <source>
        <tissue evidence="2">Whole</tissue>
    </source>
</reference>
<protein>
    <submittedName>
        <fullName evidence="2">Inhibitor of growth protein 5-like protein</fullName>
    </submittedName>
</protein>
<organism evidence="2 3">
    <name type="scientific">Lasius niger</name>
    <name type="common">Black garden ant</name>
    <dbReference type="NCBI Taxonomy" id="67767"/>
    <lineage>
        <taxon>Eukaryota</taxon>
        <taxon>Metazoa</taxon>
        <taxon>Ecdysozoa</taxon>
        <taxon>Arthropoda</taxon>
        <taxon>Hexapoda</taxon>
        <taxon>Insecta</taxon>
        <taxon>Pterygota</taxon>
        <taxon>Neoptera</taxon>
        <taxon>Endopterygota</taxon>
        <taxon>Hymenoptera</taxon>
        <taxon>Apocrita</taxon>
        <taxon>Aculeata</taxon>
        <taxon>Formicoidea</taxon>
        <taxon>Formicidae</taxon>
        <taxon>Formicinae</taxon>
        <taxon>Lasius</taxon>
        <taxon>Lasius</taxon>
    </lineage>
</organism>
<evidence type="ECO:0000256" key="1">
    <source>
        <dbReference type="SAM" id="MobiDB-lite"/>
    </source>
</evidence>
<gene>
    <name evidence="2" type="ORF">RF55_3472</name>
</gene>
<dbReference type="Proteomes" id="UP000036403">
    <property type="component" value="Unassembled WGS sequence"/>
</dbReference>
<dbReference type="PaxDb" id="67767-A0A0J7L0U8"/>
<dbReference type="EMBL" id="LBMM01001472">
    <property type="protein sequence ID" value="KMQ96256.1"/>
    <property type="molecule type" value="Genomic_DNA"/>
</dbReference>
<proteinExistence type="predicted"/>
<dbReference type="AlphaFoldDB" id="A0A0J7L0U8"/>
<keyword evidence="3" id="KW-1185">Reference proteome</keyword>
<comment type="caution">
    <text evidence="2">The sequence shown here is derived from an EMBL/GenBank/DDBJ whole genome shotgun (WGS) entry which is preliminary data.</text>
</comment>
<feature type="compositionally biased region" description="Polar residues" evidence="1">
    <location>
        <begin position="185"/>
        <end position="196"/>
    </location>
</feature>
<name>A0A0J7L0U8_LASNI</name>
<feature type="compositionally biased region" description="Low complexity" evidence="1">
    <location>
        <begin position="168"/>
        <end position="178"/>
    </location>
</feature>
<feature type="region of interest" description="Disordered" evidence="1">
    <location>
        <begin position="164"/>
        <end position="201"/>
    </location>
</feature>
<sequence length="271" mass="31636">MATSKEINSLRNYFTLDYDSIEIICDICTRSYDIEISTEEVKDHLDDVHNDYKGAVSSNTSEEDLKKYYEIQNNTIKCKFCDEKLYISSRTHTIIKFHLEDGHQIYEKTADEICDWLRERNYRLDESDENRCYECGNICKNKSLNIMNHLRNAHNVHVEGHMIPQRKSSSSGSLLNSEENVKDIATSSRDPQSGCSKSLDMDVDYDRDSRMKNVKRVKYDKCSSDELTSSSSKLLDFKYIEDMDDNEILHMFDDYDYGKDCDNLGMDTKKK</sequence>
<evidence type="ECO:0000313" key="2">
    <source>
        <dbReference type="EMBL" id="KMQ96256.1"/>
    </source>
</evidence>
<accession>A0A0J7L0U8</accession>